<protein>
    <submittedName>
        <fullName evidence="1">Uncharacterized protein</fullName>
    </submittedName>
</protein>
<evidence type="ECO:0000313" key="2">
    <source>
        <dbReference type="Proteomes" id="UP000242015"/>
    </source>
</evidence>
<proteinExistence type="predicted"/>
<comment type="caution">
    <text evidence="1">The sequence shown here is derived from an EMBL/GenBank/DDBJ whole genome shotgun (WGS) entry which is preliminary data.</text>
</comment>
<accession>A0A2R6CC30</accession>
<organism evidence="1 2">
    <name type="scientific">Candidatus Marsarchaeota G2 archaeon BE_D</name>
    <dbReference type="NCBI Taxonomy" id="1978158"/>
    <lineage>
        <taxon>Archaea</taxon>
        <taxon>Candidatus Marsarchaeota</taxon>
        <taxon>Candidatus Marsarchaeota group 2</taxon>
    </lineage>
</organism>
<name>A0A2R6CC30_9ARCH</name>
<reference evidence="1 2" key="1">
    <citation type="submission" date="2017-04" db="EMBL/GenBank/DDBJ databases">
        <title>Novel microbial lineages endemic to geothermal iron-oxide mats fill important gaps in the evolutionary history of Archaea.</title>
        <authorList>
            <person name="Jay Z.J."/>
            <person name="Beam J.P."/>
            <person name="Dlakic M."/>
            <person name="Rusch D.B."/>
            <person name="Kozubal M.A."/>
            <person name="Inskeep W.P."/>
        </authorList>
    </citation>
    <scope>NUCLEOTIDE SEQUENCE [LARGE SCALE GENOMIC DNA]</scope>
    <source>
        <strain evidence="1">BE_D</strain>
    </source>
</reference>
<dbReference type="Proteomes" id="UP000242015">
    <property type="component" value="Unassembled WGS sequence"/>
</dbReference>
<dbReference type="EMBL" id="NEXF01000092">
    <property type="protein sequence ID" value="PSO08429.1"/>
    <property type="molecule type" value="Genomic_DNA"/>
</dbReference>
<dbReference type="AlphaFoldDB" id="A0A2R6CC30"/>
<evidence type="ECO:0000313" key="1">
    <source>
        <dbReference type="EMBL" id="PSO08429.1"/>
    </source>
</evidence>
<gene>
    <name evidence="1" type="ORF">B9Q04_05625</name>
</gene>
<sequence length="111" mass="12877">MQLSKQLTVEGPSVQEVFDFTVEYIKSLGYQVVDIKPNLVFTKKTLIDDYGKVAELWLSVSVLGEHYITVFMDYQLRSQERSDGSDNRGVLLAKIEEEYEGLWQRLRRLGK</sequence>